<dbReference type="AlphaFoldDB" id="A0A9D1CSZ0"/>
<keyword evidence="2" id="KW-0732">Signal</keyword>
<evidence type="ECO:0000313" key="4">
    <source>
        <dbReference type="EMBL" id="HIQ78529.1"/>
    </source>
</evidence>
<dbReference type="Pfam" id="PF00395">
    <property type="entry name" value="SLH"/>
    <property type="match status" value="1"/>
</dbReference>
<dbReference type="Proteomes" id="UP000824262">
    <property type="component" value="Unassembled WGS sequence"/>
</dbReference>
<name>A0A9D1CSZ0_9FIRM</name>
<dbReference type="PROSITE" id="PS51272">
    <property type="entry name" value="SLH"/>
    <property type="match status" value="1"/>
</dbReference>
<protein>
    <submittedName>
        <fullName evidence="4">S-layer homology domain-containing protein</fullName>
    </submittedName>
</protein>
<sequence length="740" mass="75254">MKRKLTAFVLALAITAGALGAAPASAAADTGTELAMAVLEGLGAFEDGDMASSETITRGEFARLLAYALGKGAEVSTYERRTMYADVPAGSENAGYINLVSSEGVFTGNGDGTFSPDDGITYASAVTAAIRMLGYTSAEAGTAWPDDYIDLAGEIGISDGLSLNADSGMTVGQAAELLFNAMRADTASGTSYASQMSASSVSGAILLSNSASSDLGYGSAKIYANGASTYYSQSVSLPGELVGTSGTLLLNSSGSVCGFIPDAASVVQVKVRAADSGSLTADGGSTYSIPTSASVIYRSERYSYATGYIYLSSGTTVRLFLNSEGDVETVSMPTATSGEAVVASAGGSEALSRFIKGLVVTGSYTIYKNGEEAETDDLAKYDVATYDASSSAILVSDRRITGVIESVYPSMDAPQTVTVAGVEYSVLEDAQDDFSRLSLGRTVTLLLTTDAAVAAAETAAGYRSDMIGILGENSDGTYTVSLPGGLSVSGEVSSGVEERYIGTLVSVSSTGAGVISVTPVSSGSGPNGRLDLDGGTLGSYDIAAGAAVYEWAGRGYVMEASLDDIDWTDSIGSSSISYAHVNSSGDVDVILLKNVTGDSYTYGLASLSAGESSFGTSSSLTVTNSEGSTGALSGASGIRAGSFVGVAYTAAGAVADTVTLTGKSVDRGDFAGSEYVDVDGVLYRIADGVQVYNSTTGTWYTDSDSLGTALEQALAYSEDITVYYDRDADSGGRIRVVAVE</sequence>
<feature type="chain" id="PRO_5038993983" evidence="2">
    <location>
        <begin position="27"/>
        <end position="740"/>
    </location>
</feature>
<comment type="caution">
    <text evidence="4">The sequence shown here is derived from an EMBL/GenBank/DDBJ whole genome shotgun (WGS) entry which is preliminary data.</text>
</comment>
<gene>
    <name evidence="4" type="ORF">IAB77_04655</name>
</gene>
<evidence type="ECO:0000256" key="2">
    <source>
        <dbReference type="SAM" id="SignalP"/>
    </source>
</evidence>
<evidence type="ECO:0000256" key="1">
    <source>
        <dbReference type="ARBA" id="ARBA00022737"/>
    </source>
</evidence>
<evidence type="ECO:0000313" key="5">
    <source>
        <dbReference type="Proteomes" id="UP000824262"/>
    </source>
</evidence>
<reference evidence="4" key="1">
    <citation type="submission" date="2020-10" db="EMBL/GenBank/DDBJ databases">
        <authorList>
            <person name="Gilroy R."/>
        </authorList>
    </citation>
    <scope>NUCLEOTIDE SEQUENCE</scope>
    <source>
        <strain evidence="4">ChiBcolR7-354</strain>
    </source>
</reference>
<accession>A0A9D1CSZ0</accession>
<feature type="domain" description="SLH" evidence="3">
    <location>
        <begin position="80"/>
        <end position="143"/>
    </location>
</feature>
<dbReference type="EMBL" id="DVGA01000046">
    <property type="protein sequence ID" value="HIQ78529.1"/>
    <property type="molecule type" value="Genomic_DNA"/>
</dbReference>
<reference evidence="4" key="2">
    <citation type="journal article" date="2021" name="PeerJ">
        <title>Extensive microbial diversity within the chicken gut microbiome revealed by metagenomics and culture.</title>
        <authorList>
            <person name="Gilroy R."/>
            <person name="Ravi A."/>
            <person name="Getino M."/>
            <person name="Pursley I."/>
            <person name="Horton D.L."/>
            <person name="Alikhan N.F."/>
            <person name="Baker D."/>
            <person name="Gharbi K."/>
            <person name="Hall N."/>
            <person name="Watson M."/>
            <person name="Adriaenssens E.M."/>
            <person name="Foster-Nyarko E."/>
            <person name="Jarju S."/>
            <person name="Secka A."/>
            <person name="Antonio M."/>
            <person name="Oren A."/>
            <person name="Chaudhuri R.R."/>
            <person name="La Ragione R."/>
            <person name="Hildebrand F."/>
            <person name="Pallen M.J."/>
        </authorList>
    </citation>
    <scope>NUCLEOTIDE SEQUENCE</scope>
    <source>
        <strain evidence="4">ChiBcolR7-354</strain>
    </source>
</reference>
<feature type="signal peptide" evidence="2">
    <location>
        <begin position="1"/>
        <end position="26"/>
    </location>
</feature>
<keyword evidence="1" id="KW-0677">Repeat</keyword>
<dbReference type="InterPro" id="IPR001119">
    <property type="entry name" value="SLH_dom"/>
</dbReference>
<proteinExistence type="predicted"/>
<organism evidence="4 5">
    <name type="scientific">Candidatus Scatomorpha intestinavium</name>
    <dbReference type="NCBI Taxonomy" id="2840922"/>
    <lineage>
        <taxon>Bacteria</taxon>
        <taxon>Bacillati</taxon>
        <taxon>Bacillota</taxon>
        <taxon>Clostridia</taxon>
        <taxon>Eubacteriales</taxon>
        <taxon>Candidatus Scatomorpha</taxon>
    </lineage>
</organism>
<evidence type="ECO:0000259" key="3">
    <source>
        <dbReference type="PROSITE" id="PS51272"/>
    </source>
</evidence>